<dbReference type="EMBL" id="JBJQND010000009">
    <property type="protein sequence ID" value="KAL3865793.1"/>
    <property type="molecule type" value="Genomic_DNA"/>
</dbReference>
<feature type="transmembrane region" description="Helical" evidence="7">
    <location>
        <begin position="43"/>
        <end position="62"/>
    </location>
</feature>
<keyword evidence="4" id="KW-0813">Transport</keyword>
<dbReference type="Gene3D" id="1.20.1530.20">
    <property type="match status" value="1"/>
</dbReference>
<dbReference type="InterPro" id="IPR002657">
    <property type="entry name" value="BilAc:Na_symport/Acr3"/>
</dbReference>
<dbReference type="PANTHER" id="PTHR10361:SF28">
    <property type="entry name" value="P3 PROTEIN-RELATED"/>
    <property type="match status" value="1"/>
</dbReference>
<comment type="subcellular location">
    <subcellularLocation>
        <location evidence="1">Membrane</location>
        <topology evidence="1">Multi-pass membrane protein</topology>
    </subcellularLocation>
</comment>
<name>A0ABD3VYW3_SINWO</name>
<feature type="transmembrane region" description="Helical" evidence="7">
    <location>
        <begin position="134"/>
        <end position="156"/>
    </location>
</feature>
<keyword evidence="3 7" id="KW-0812">Transmembrane</keyword>
<gene>
    <name evidence="8" type="ORF">ACJMK2_043147</name>
</gene>
<evidence type="ECO:0000256" key="5">
    <source>
        <dbReference type="ARBA" id="ARBA00022989"/>
    </source>
</evidence>
<comment type="similarity">
    <text evidence="2">Belongs to the bile acid:sodium symporter (BASS) (TC 2.A.28) family.</text>
</comment>
<proteinExistence type="inferred from homology"/>
<keyword evidence="4" id="KW-0769">Symport</keyword>
<reference evidence="8 9" key="1">
    <citation type="submission" date="2024-11" db="EMBL/GenBank/DDBJ databases">
        <title>Chromosome-level genome assembly of the freshwater bivalve Anodonta woodiana.</title>
        <authorList>
            <person name="Chen X."/>
        </authorList>
    </citation>
    <scope>NUCLEOTIDE SEQUENCE [LARGE SCALE GENOMIC DNA]</scope>
    <source>
        <strain evidence="8">MN2024</strain>
        <tissue evidence="8">Gills</tissue>
    </source>
</reference>
<feature type="transmembrane region" description="Helical" evidence="7">
    <location>
        <begin position="297"/>
        <end position="320"/>
    </location>
</feature>
<dbReference type="FunFam" id="1.20.1530.20:FF:000035">
    <property type="entry name" value="Uncharacterized protein"/>
    <property type="match status" value="1"/>
</dbReference>
<evidence type="ECO:0000313" key="8">
    <source>
        <dbReference type="EMBL" id="KAL3865793.1"/>
    </source>
</evidence>
<accession>A0ABD3VYW3</accession>
<feature type="transmembrane region" description="Helical" evidence="7">
    <location>
        <begin position="232"/>
        <end position="254"/>
    </location>
</feature>
<comment type="caution">
    <text evidence="8">The sequence shown here is derived from an EMBL/GenBank/DDBJ whole genome shotgun (WGS) entry which is preliminary data.</text>
</comment>
<feature type="transmembrane region" description="Helical" evidence="7">
    <location>
        <begin position="202"/>
        <end position="226"/>
    </location>
</feature>
<dbReference type="Proteomes" id="UP001634394">
    <property type="component" value="Unassembled WGS sequence"/>
</dbReference>
<evidence type="ECO:0000256" key="4">
    <source>
        <dbReference type="ARBA" id="ARBA00022847"/>
    </source>
</evidence>
<evidence type="ECO:0000313" key="9">
    <source>
        <dbReference type="Proteomes" id="UP001634394"/>
    </source>
</evidence>
<keyword evidence="5 7" id="KW-1133">Transmembrane helix</keyword>
<evidence type="ECO:0000256" key="3">
    <source>
        <dbReference type="ARBA" id="ARBA00022692"/>
    </source>
</evidence>
<feature type="transmembrane region" description="Helical" evidence="7">
    <location>
        <begin position="74"/>
        <end position="96"/>
    </location>
</feature>
<keyword evidence="6 7" id="KW-0472">Membrane</keyword>
<dbReference type="InterPro" id="IPR038770">
    <property type="entry name" value="Na+/solute_symporter_sf"/>
</dbReference>
<evidence type="ECO:0000256" key="2">
    <source>
        <dbReference type="ARBA" id="ARBA00006528"/>
    </source>
</evidence>
<dbReference type="GO" id="GO:0015293">
    <property type="term" value="F:symporter activity"/>
    <property type="evidence" value="ECO:0007669"/>
    <property type="project" value="UniProtKB-KW"/>
</dbReference>
<dbReference type="PANTHER" id="PTHR10361">
    <property type="entry name" value="SODIUM-BILE ACID COTRANSPORTER"/>
    <property type="match status" value="1"/>
</dbReference>
<sequence>MDPVSSNFTANVSMHPSGNLTWSNETAGPPGRGSSALKVASDVVITMTLVVIMLGMGCTIEIKNLVHHLKKPIGATIGMIAQFIILPLATFGFAHALQLEPLAAIGMLVMGCCPGGSTSNMFTYWVDGDVPLSLTMTTLSTVLALGMMPFNIWMYSRSWINETLTIPYVNIITSLVMTVVPAATGTFIRWRFTKIADFILKIGSYVGILAVILTMTLVSVLYPFMYQSSWKIYVGSFFLPFVGFAFGYLVALIFRQDHIRCRTIALETGIQNFPLSMTLISLSFPQHMIPKIGLFPLLYGVFVLSNSCLFVLGYKVIIMFQKRTASEQDKFISVPTQEMEQADIVKNGPSETHLTVS</sequence>
<dbReference type="InterPro" id="IPR004710">
    <property type="entry name" value="Bilac:Na_transpt"/>
</dbReference>
<protein>
    <recommendedName>
        <fullName evidence="10">Ileal sodium/bile acid cotransporter</fullName>
    </recommendedName>
</protein>
<evidence type="ECO:0000256" key="7">
    <source>
        <dbReference type="SAM" id="Phobius"/>
    </source>
</evidence>
<dbReference type="AlphaFoldDB" id="A0ABD3VYW3"/>
<dbReference type="GO" id="GO:0016020">
    <property type="term" value="C:membrane"/>
    <property type="evidence" value="ECO:0007669"/>
    <property type="project" value="UniProtKB-SubCell"/>
</dbReference>
<evidence type="ECO:0008006" key="10">
    <source>
        <dbReference type="Google" id="ProtNLM"/>
    </source>
</evidence>
<evidence type="ECO:0000256" key="6">
    <source>
        <dbReference type="ARBA" id="ARBA00023136"/>
    </source>
</evidence>
<keyword evidence="9" id="KW-1185">Reference proteome</keyword>
<dbReference type="Pfam" id="PF01758">
    <property type="entry name" value="SBF"/>
    <property type="match status" value="1"/>
</dbReference>
<organism evidence="8 9">
    <name type="scientific">Sinanodonta woodiana</name>
    <name type="common">Chinese pond mussel</name>
    <name type="synonym">Anodonta woodiana</name>
    <dbReference type="NCBI Taxonomy" id="1069815"/>
    <lineage>
        <taxon>Eukaryota</taxon>
        <taxon>Metazoa</taxon>
        <taxon>Spiralia</taxon>
        <taxon>Lophotrochozoa</taxon>
        <taxon>Mollusca</taxon>
        <taxon>Bivalvia</taxon>
        <taxon>Autobranchia</taxon>
        <taxon>Heteroconchia</taxon>
        <taxon>Palaeoheterodonta</taxon>
        <taxon>Unionida</taxon>
        <taxon>Unionoidea</taxon>
        <taxon>Unionidae</taxon>
        <taxon>Unioninae</taxon>
        <taxon>Sinanodonta</taxon>
    </lineage>
</organism>
<evidence type="ECO:0000256" key="1">
    <source>
        <dbReference type="ARBA" id="ARBA00004141"/>
    </source>
</evidence>
<feature type="transmembrane region" description="Helical" evidence="7">
    <location>
        <begin position="168"/>
        <end position="190"/>
    </location>
</feature>